<dbReference type="Gene3D" id="2.130.10.10">
    <property type="entry name" value="YVTN repeat-like/Quinoprotein amine dehydrogenase"/>
    <property type="match status" value="1"/>
</dbReference>
<evidence type="ECO:0000259" key="1">
    <source>
        <dbReference type="Pfam" id="PF09992"/>
    </source>
</evidence>
<proteinExistence type="predicted"/>
<dbReference type="Pfam" id="PF09992">
    <property type="entry name" value="NAGPA"/>
    <property type="match status" value="1"/>
</dbReference>
<dbReference type="Pfam" id="PF13360">
    <property type="entry name" value="PQQ_2"/>
    <property type="match status" value="1"/>
</dbReference>
<dbReference type="RefSeq" id="WP_257452512.1">
    <property type="nucleotide sequence ID" value="NZ_JANIPJ010000032.1"/>
</dbReference>
<name>A0A9X2SBJ9_9BACL</name>
<sequence>MQAGIRKAGYRAIAVIAAVTIGLALPGGGAHGEEQVSSAASRGFFSKWMKTERVEELLRERKAKAKPSVAIAAVETEYWRYQAGGKLNKPLPLSDGKLFATTENGLIAILDPNGKAVFSKNQYTGLTAPVMNGKGDIWITGGSARLYRYDGKGNGEMAGIYYFQKKTENLMPSAAVADGEGRPYFSYQHAILSLDAKGAKEMYVLPEGVSVRAMAPAGKGVYALASNGTLYAVHGSKLLWQAELPAALRKGMPAADGTGGLVIAAGKALAGYEADGTVRFTRELSAAPAGGGWSSPVVFPGDDGSIIAAELGGNDVVSFRLRDGAERWRLSASGAGGFGPAALALAPEGAEGGQVLAAARSGAVIAIDAAGRIAYTYKHAAVSAAGGVAALGGGRIAFASADVLVAAGPYRPVAVTYAAASGTLKLPLGTRLLLADKLTLSAPVAVSYRSDNGNVVRVSPESVVTPVAAGKASLIVDVTTPGYKGQLKLPVEITASSSKLKATHASQKIKLSNGTTYTVQTVTIPRGMPVTLGIAKRSVGASQSLADIAKAYGADAAVNGTYFSAYEGLPEPYGMMMSDGELDFIGNTGTTIGFTWDGTVLMDNLRAKIVGGTNGSFSHPNNWYAYFVNRTPTKGASSAVMFTPKRGAKLGFAYGTAITVRGGIVTLKSSNQNAAIPADGYVLVFTGAEEKLADRFKVGDKVDYKLETKNLGGQLIDWSRVHTAVGAGPRLVKDGKLAVNAKAEGFTEAKILTNAAARSGILVKKDGTVVIATVPAATMNQWGEIMLKLGAHQAMNLDGGASSGLYAGGKLITTPGRLISNALVFGNHLKW</sequence>
<dbReference type="EMBL" id="JANIPJ010000032">
    <property type="protein sequence ID" value="MCR2807739.1"/>
    <property type="molecule type" value="Genomic_DNA"/>
</dbReference>
<evidence type="ECO:0000313" key="3">
    <source>
        <dbReference type="EMBL" id="MCR2807739.1"/>
    </source>
</evidence>
<keyword evidence="3" id="KW-0326">Glycosidase</keyword>
<organism evidence="3 4">
    <name type="scientific">Paenibacillus soyae</name>
    <dbReference type="NCBI Taxonomy" id="2969249"/>
    <lineage>
        <taxon>Bacteria</taxon>
        <taxon>Bacillati</taxon>
        <taxon>Bacillota</taxon>
        <taxon>Bacilli</taxon>
        <taxon>Bacillales</taxon>
        <taxon>Paenibacillaceae</taxon>
        <taxon>Paenibacillus</taxon>
    </lineage>
</organism>
<evidence type="ECO:0000259" key="2">
    <source>
        <dbReference type="Pfam" id="PF13360"/>
    </source>
</evidence>
<reference evidence="3" key="1">
    <citation type="submission" date="2022-08" db="EMBL/GenBank/DDBJ databases">
        <title>The genomic sequence of strain Paenibacillus sp. SCIV0701.</title>
        <authorList>
            <person name="Zhao H."/>
        </authorList>
    </citation>
    <scope>NUCLEOTIDE SEQUENCE</scope>
    <source>
        <strain evidence="3">SCIV0701</strain>
    </source>
</reference>
<accession>A0A9X2SBJ9</accession>
<dbReference type="Proteomes" id="UP001141950">
    <property type="component" value="Unassembled WGS sequence"/>
</dbReference>
<comment type="caution">
    <text evidence="3">The sequence shown here is derived from an EMBL/GenBank/DDBJ whole genome shotgun (WGS) entry which is preliminary data.</text>
</comment>
<keyword evidence="4" id="KW-1185">Reference proteome</keyword>
<dbReference type="SUPFAM" id="SSF50998">
    <property type="entry name" value="Quinoprotein alcohol dehydrogenase-like"/>
    <property type="match status" value="1"/>
</dbReference>
<feature type="domain" description="Pyrrolo-quinoline quinone repeat" evidence="2">
    <location>
        <begin position="217"/>
        <end position="392"/>
    </location>
</feature>
<protein>
    <submittedName>
        <fullName evidence="3">Phosphodiester glycosidase family protein</fullName>
    </submittedName>
</protein>
<feature type="domain" description="Phosphodiester glycosidase" evidence="1">
    <location>
        <begin position="655"/>
        <end position="825"/>
    </location>
</feature>
<keyword evidence="3" id="KW-0378">Hydrolase</keyword>
<dbReference type="InterPro" id="IPR018711">
    <property type="entry name" value="NAGPA"/>
</dbReference>
<dbReference type="PANTHER" id="PTHR40446:SF2">
    <property type="entry name" value="N-ACETYLGLUCOSAMINE-1-PHOSPHODIESTER ALPHA-N-ACETYLGLUCOSAMINIDASE"/>
    <property type="match status" value="1"/>
</dbReference>
<dbReference type="GO" id="GO:0016798">
    <property type="term" value="F:hydrolase activity, acting on glycosyl bonds"/>
    <property type="evidence" value="ECO:0007669"/>
    <property type="project" value="UniProtKB-KW"/>
</dbReference>
<dbReference type="AlphaFoldDB" id="A0A9X2SBJ9"/>
<dbReference type="InterPro" id="IPR002372">
    <property type="entry name" value="PQQ_rpt_dom"/>
</dbReference>
<dbReference type="InterPro" id="IPR015943">
    <property type="entry name" value="WD40/YVTN_repeat-like_dom_sf"/>
</dbReference>
<dbReference type="PANTHER" id="PTHR40446">
    <property type="entry name" value="N-ACETYLGLUCOSAMINE-1-PHOSPHODIESTER ALPHA-N-ACETYLGLUCOSAMINIDASE"/>
    <property type="match status" value="1"/>
</dbReference>
<evidence type="ECO:0000313" key="4">
    <source>
        <dbReference type="Proteomes" id="UP001141950"/>
    </source>
</evidence>
<gene>
    <name evidence="3" type="ORF">NQZ67_28010</name>
</gene>
<dbReference type="InterPro" id="IPR011047">
    <property type="entry name" value="Quinoprotein_ADH-like_sf"/>
</dbReference>